<organism evidence="6 7">
    <name type="scientific">Wenyingzhuangia heitensis</name>
    <dbReference type="NCBI Taxonomy" id="1487859"/>
    <lineage>
        <taxon>Bacteria</taxon>
        <taxon>Pseudomonadati</taxon>
        <taxon>Bacteroidota</taxon>
        <taxon>Flavobacteriia</taxon>
        <taxon>Flavobacteriales</taxon>
        <taxon>Flavobacteriaceae</taxon>
        <taxon>Wenyingzhuangia</taxon>
    </lineage>
</organism>
<evidence type="ECO:0000313" key="6">
    <source>
        <dbReference type="EMBL" id="NIJ43806.1"/>
    </source>
</evidence>
<dbReference type="PANTHER" id="PTHR36985">
    <property type="entry name" value="TRANSLOCATION AND ASSEMBLY MODULE SUBUNIT TAMB"/>
    <property type="match status" value="1"/>
</dbReference>
<evidence type="ECO:0000259" key="5">
    <source>
        <dbReference type="Pfam" id="PF04357"/>
    </source>
</evidence>
<comment type="caution">
    <text evidence="6">The sequence shown here is derived from an EMBL/GenBank/DDBJ whole genome shotgun (WGS) entry which is preliminary data.</text>
</comment>
<protein>
    <recommendedName>
        <fullName evidence="5">Translocation and assembly module TamB C-terminal domain-containing protein</fullName>
    </recommendedName>
</protein>
<dbReference type="EMBL" id="JAASQL010000001">
    <property type="protein sequence ID" value="NIJ43806.1"/>
    <property type="molecule type" value="Genomic_DNA"/>
</dbReference>
<dbReference type="InterPro" id="IPR007452">
    <property type="entry name" value="TamB_C"/>
</dbReference>
<comment type="subcellular location">
    <subcellularLocation>
        <location evidence="1">Membrane</location>
        <topology evidence="1">Single-pass membrane protein</topology>
    </subcellularLocation>
</comment>
<keyword evidence="4" id="KW-0472">Membrane</keyword>
<accession>A0ABX0U856</accession>
<gene>
    <name evidence="6" type="ORF">FHR24_000245</name>
</gene>
<evidence type="ECO:0000313" key="7">
    <source>
        <dbReference type="Proteomes" id="UP000745859"/>
    </source>
</evidence>
<proteinExistence type="predicted"/>
<name>A0ABX0U856_9FLAO</name>
<keyword evidence="2" id="KW-0812">Transmembrane</keyword>
<evidence type="ECO:0000256" key="3">
    <source>
        <dbReference type="ARBA" id="ARBA00022989"/>
    </source>
</evidence>
<sequence>MSKPNTSYLEKAFHFIKWLFFGLFILFVTLILCVRSSWGQNLIKNKVTEFVAKKIDTKFSIQKLYLSFSGNLVVKELYVEDQQKDTLLYSKELEVSVAVLPILTQNTINVKAVEWTGLKATVFKLEKNNQYNFDYIINAFVDPNAPVETTTESETNPLEIKIGTIHFSDFNLLFNDEVLGINTHLKLGDLAFSFGRKFNINTFNFPVKKIAFTNADFSYIQNKPFPASEESKEESPLPIVEIDELNLSDIRINYQDKVANNKANINLNLFTIKDALVDLKNQKIAIYSIGLQNTIADLSFINDENLINGKKKQPIKSNNFEWPKWNVNIDALMFKNNSIALQTGNTVTKANIFNPQNFKIDQFNILLDDFSLVKDELALDLKEISFKEKSGFSIKELALNAELNNKQIDLLNFKLKTTNSSLKSQGVVRYNSINNFINQPKKTQFNIAIKELSLNTKDAYYFNHSLQKNEYVKKLSKHNIVGNVEVKGDLENLSIPSLNLNWGEKTKLTLSGKINNFLSDDKLNFNLPDIRFKTDKKAVLNFVDENKLGVNISSSISLKSTIKGSLLEVETNTILNLDKGKITLDGSLTNKEKITADGTLKVTYFNLGKIIKNNKIGVLDFETKVTADWLELQDLNAELSTKFNSLVFNEYNYNPLEIKANIKQGKGVVNTNFKDDNLDFSTKTNINIDSLTSRIQSFIKVNGVNLQALKITQENIKARLSLSVDYKKNPLGFNIKAETENGLLVYNQESFPVGNFNINTQINQDSTYVNIASNLLNLKLDSNANPQQITTAIRKHVNTYFTNKKTDTILGNTRLKAEVSISQDPLLDQVFLKGLKEFEPITFDLLFNEKNQKLNTTFNIPFIEYAGSSINKAQFALNSSDKNFDLNLKVDNVKYDPVNIQNINVQGKVIDGVVLLDFSTSDETEKIININSQIKATDSLVNFHINPQNLILNRKSWQIPESNKVLINGNIIATDFELFRNNQTISFKADVNQNNDNNLAVNFNNFELLNLVSFLNPEQNLASGIVGGTVEINQVNKAQSLASKLKIENLKVLESLLGVLQINAETTSAKNYQVDLSLQEQDNINLLVKGSYNALEKTSPLDLKIALKNLNLSKIEAFGKEYISKTSGSISANFNMKGLFENPIYNGDLNFNKAKLKVNSFNTNFTFPEESIKINNSSVLLNKFTILDNDKNTFMLDGEIETNDFSNPKFNLSLNTKNLQVLNSTIDDNDLYFGKLFIDADVKIGGDLNIPKVTGTLKIDKNSDFTYVVPESEIEAVEREGVVIFVNKKVTNDILTASENTVTTNVVTGLDIKTILKVDKSAILNVIIDKKTGDNLQVSGTADLNFGLTPNGRTTLSGKYQVNSGHYEASLYNLVTRKFEIAKGSSILWQGDPLEAKMDLKAIYKVKTSASGLMSSLTSGMDAETLNTYRKKVPFWVYLNLNGELLKPEISFELDIPEDSRGELGGQVYTQVQQLNNREEDLNKQVFSLLVLNQFFPSNISDGSSGGSLSIARDNVNKALSNQLNNYSNKLVGKTGVELGFELDSYTDYTEKGEENNTQLNVSAQKKLFNDRLTVQVGSGFELENSSNSQNEKTPIIGNVNIEYALTENRRFRLKGFRKNEYQSVIDGQVIVTGIAFLFNREFNKFRELWLKERTKKPTD</sequence>
<dbReference type="PANTHER" id="PTHR36985:SF1">
    <property type="entry name" value="TRANSLOCATION AND ASSEMBLY MODULE SUBUNIT TAMB"/>
    <property type="match status" value="1"/>
</dbReference>
<keyword evidence="3" id="KW-1133">Transmembrane helix</keyword>
<feature type="domain" description="Translocation and assembly module TamB C-terminal" evidence="5">
    <location>
        <begin position="1184"/>
        <end position="1643"/>
    </location>
</feature>
<dbReference type="Pfam" id="PF04357">
    <property type="entry name" value="TamB"/>
    <property type="match status" value="1"/>
</dbReference>
<reference evidence="6 7" key="1">
    <citation type="submission" date="2020-03" db="EMBL/GenBank/DDBJ databases">
        <title>Genomic Encyclopedia of Type Strains, Phase IV (KMG-IV): sequencing the most valuable type-strain genomes for metagenomic binning, comparative biology and taxonomic classification.</title>
        <authorList>
            <person name="Goeker M."/>
        </authorList>
    </citation>
    <scope>NUCLEOTIDE SEQUENCE [LARGE SCALE GENOMIC DNA]</scope>
    <source>
        <strain evidence="6 7">DSM 101599</strain>
    </source>
</reference>
<evidence type="ECO:0000256" key="1">
    <source>
        <dbReference type="ARBA" id="ARBA00004167"/>
    </source>
</evidence>
<dbReference type="RefSeq" id="WP_167182690.1">
    <property type="nucleotide sequence ID" value="NZ_JAASQL010000001.1"/>
</dbReference>
<dbReference type="Proteomes" id="UP000745859">
    <property type="component" value="Unassembled WGS sequence"/>
</dbReference>
<evidence type="ECO:0000256" key="4">
    <source>
        <dbReference type="ARBA" id="ARBA00023136"/>
    </source>
</evidence>
<evidence type="ECO:0000256" key="2">
    <source>
        <dbReference type="ARBA" id="ARBA00022692"/>
    </source>
</evidence>
<keyword evidence="7" id="KW-1185">Reference proteome</keyword>